<evidence type="ECO:0000313" key="2">
    <source>
        <dbReference type="EMBL" id="ASG22632.1"/>
    </source>
</evidence>
<dbReference type="InterPro" id="IPR007498">
    <property type="entry name" value="PqiA-like"/>
</dbReference>
<protein>
    <submittedName>
        <fullName evidence="2">Paraquat-inducible membrane protein A</fullName>
    </submittedName>
</protein>
<dbReference type="AlphaFoldDB" id="A0A248JVA2"/>
<keyword evidence="3" id="KW-1185">Reference proteome</keyword>
<feature type="transmembrane region" description="Helical" evidence="1">
    <location>
        <begin position="169"/>
        <end position="189"/>
    </location>
</feature>
<keyword evidence="1" id="KW-0472">Membrane</keyword>
<evidence type="ECO:0000256" key="1">
    <source>
        <dbReference type="SAM" id="Phobius"/>
    </source>
</evidence>
<name>A0A248JVA2_9PROT</name>
<proteinExistence type="predicted"/>
<evidence type="ECO:0000313" key="3">
    <source>
        <dbReference type="Proteomes" id="UP000197153"/>
    </source>
</evidence>
<dbReference type="KEGG" id="nao:Y958_17075"/>
<feature type="transmembrane region" description="Helical" evidence="1">
    <location>
        <begin position="47"/>
        <end position="66"/>
    </location>
</feature>
<reference evidence="2 3" key="1">
    <citation type="submission" date="2017-06" db="EMBL/GenBank/DDBJ databases">
        <title>Complete genome sequence of Nitrospirillum amazonense strain CBAmC, an endophytic nitrogen-fixing and plant growth-promoting bacterium, isolated from sugarcane.</title>
        <authorList>
            <person name="Schwab S."/>
            <person name="dos Santos Teixeira K.R."/>
            <person name="Simoes Araujo J.L."/>
            <person name="Soares Vidal M."/>
            <person name="Borges de Freitas H.R."/>
            <person name="Rivello Crivelaro A.L."/>
            <person name="Bueno de Camargo Nunes A."/>
            <person name="dos Santos C.M."/>
            <person name="Palmeira da Silva Rosa D."/>
            <person name="da Silva Padilha D."/>
            <person name="da Silva E."/>
            <person name="Araujo Terra L."/>
            <person name="Soares Mendes V."/>
            <person name="Farinelli L."/>
            <person name="Magalhaes Cruz L."/>
            <person name="Baldani J.I."/>
        </authorList>
    </citation>
    <scope>NUCLEOTIDE SEQUENCE [LARGE SCALE GENOMIC DNA]</scope>
    <source>
        <strain evidence="2 3">CBAmC</strain>
    </source>
</reference>
<gene>
    <name evidence="2" type="ORF">Y958_17075</name>
</gene>
<sequence>MTDSLVACPECDALHERRELAPGTKARCVRCGAVLYRRSYLELDHQLALVTTAILIYLIANSFPIVDLEIQGRSNSTTLVGSVLALWREGREIVAVLVFATTQLFPLVDLGALFALLLMIRRGRPALAFAPILRFLQALRPWGMIEVFMLGIVVALVKLSNMAEVVPGIALWAFGLLTILLAVILSLDLRSLWRAGERVIVRPRRRFPPKQSAHP</sequence>
<organism evidence="2 3">
    <name type="scientific">Nitrospirillum viridazoti CBAmc</name>
    <dbReference type="NCBI Taxonomy" id="1441467"/>
    <lineage>
        <taxon>Bacteria</taxon>
        <taxon>Pseudomonadati</taxon>
        <taxon>Pseudomonadota</taxon>
        <taxon>Alphaproteobacteria</taxon>
        <taxon>Rhodospirillales</taxon>
        <taxon>Azospirillaceae</taxon>
        <taxon>Nitrospirillum</taxon>
        <taxon>Nitrospirillum viridazoti</taxon>
    </lineage>
</organism>
<accession>A0A248JVA2</accession>
<dbReference type="Pfam" id="PF04403">
    <property type="entry name" value="PqiA"/>
    <property type="match status" value="1"/>
</dbReference>
<dbReference type="RefSeq" id="WP_088873197.1">
    <property type="nucleotide sequence ID" value="NZ_CP022111.1"/>
</dbReference>
<keyword evidence="1" id="KW-0812">Transmembrane</keyword>
<feature type="transmembrane region" description="Helical" evidence="1">
    <location>
        <begin position="139"/>
        <end position="157"/>
    </location>
</feature>
<keyword evidence="1" id="KW-1133">Transmembrane helix</keyword>
<feature type="transmembrane region" description="Helical" evidence="1">
    <location>
        <begin position="93"/>
        <end position="118"/>
    </location>
</feature>
<dbReference type="Proteomes" id="UP000197153">
    <property type="component" value="Chromosome 2"/>
</dbReference>
<dbReference type="EMBL" id="CP022111">
    <property type="protein sequence ID" value="ASG22632.1"/>
    <property type="molecule type" value="Genomic_DNA"/>
</dbReference>